<dbReference type="OrthoDB" id="1776524at2"/>
<feature type="domain" description="Filamentous haemagglutinin FhaB/tRNA nuclease CdiA-like TPS" evidence="3">
    <location>
        <begin position="22"/>
        <end position="134"/>
    </location>
</feature>
<dbReference type="SUPFAM" id="SSF51126">
    <property type="entry name" value="Pectin lyase-like"/>
    <property type="match status" value="1"/>
</dbReference>
<evidence type="ECO:0000256" key="2">
    <source>
        <dbReference type="SAM" id="SignalP"/>
    </source>
</evidence>
<feature type="compositionally biased region" description="Polar residues" evidence="1">
    <location>
        <begin position="827"/>
        <end position="840"/>
    </location>
</feature>
<protein>
    <submittedName>
        <fullName evidence="4">Heme:hemopexin-binding protein</fullName>
    </submittedName>
</protein>
<feature type="region of interest" description="Disordered" evidence="1">
    <location>
        <begin position="827"/>
        <end position="902"/>
    </location>
</feature>
<gene>
    <name evidence="4" type="ordered locus">CCNA_00638</name>
</gene>
<dbReference type="EMBL" id="CP001340">
    <property type="protein sequence ID" value="ACL94103.1"/>
    <property type="molecule type" value="Genomic_DNA"/>
</dbReference>
<dbReference type="NCBIfam" id="TIGR01901">
    <property type="entry name" value="adhes_NPXG"/>
    <property type="match status" value="1"/>
</dbReference>
<feature type="signal peptide" evidence="2">
    <location>
        <begin position="1"/>
        <end position="19"/>
    </location>
</feature>
<dbReference type="Proteomes" id="UP000001364">
    <property type="component" value="Chromosome"/>
</dbReference>
<evidence type="ECO:0000313" key="4">
    <source>
        <dbReference type="EMBL" id="ACL94103.1"/>
    </source>
</evidence>
<keyword evidence="2" id="KW-0732">Signal</keyword>
<feature type="compositionally biased region" description="Low complexity" evidence="1">
    <location>
        <begin position="848"/>
        <end position="858"/>
    </location>
</feature>
<dbReference type="PANTHER" id="PTHR12338">
    <property type="entry name" value="AUTOTRANSPORTER"/>
    <property type="match status" value="1"/>
</dbReference>
<reference evidence="4 5" key="1">
    <citation type="journal article" date="2010" name="J. Bacteriol.">
        <title>The genetic basis of laboratory adaptation in Caulobacter crescentus.</title>
        <authorList>
            <person name="Marks M.E."/>
            <person name="Castro-Rojas C.M."/>
            <person name="Teiling C."/>
            <person name="Du L."/>
            <person name="Kapatral V."/>
            <person name="Walunas T.L."/>
            <person name="Crosson S."/>
        </authorList>
    </citation>
    <scope>NUCLEOTIDE SEQUENCE [LARGE SCALE GENOMIC DNA]</scope>
    <source>
        <strain evidence="5">NA1000 / CB15N</strain>
    </source>
</reference>
<organism evidence="4 5">
    <name type="scientific">Caulobacter vibrioides (strain NA1000 / CB15N)</name>
    <name type="common">Caulobacter crescentus</name>
    <dbReference type="NCBI Taxonomy" id="565050"/>
    <lineage>
        <taxon>Bacteria</taxon>
        <taxon>Pseudomonadati</taxon>
        <taxon>Pseudomonadota</taxon>
        <taxon>Alphaproteobacteria</taxon>
        <taxon>Caulobacterales</taxon>
        <taxon>Caulobacteraceae</taxon>
        <taxon>Caulobacter</taxon>
    </lineage>
</organism>
<dbReference type="KEGG" id="ccs:CCNA_00638"/>
<dbReference type="Pfam" id="PF05860">
    <property type="entry name" value="TPS"/>
    <property type="match status" value="1"/>
</dbReference>
<evidence type="ECO:0000256" key="1">
    <source>
        <dbReference type="SAM" id="MobiDB-lite"/>
    </source>
</evidence>
<evidence type="ECO:0000313" key="5">
    <source>
        <dbReference type="Proteomes" id="UP000001364"/>
    </source>
</evidence>
<evidence type="ECO:0000259" key="3">
    <source>
        <dbReference type="SMART" id="SM00912"/>
    </source>
</evidence>
<accession>A0A0H3C483</accession>
<dbReference type="GeneID" id="7330037"/>
<dbReference type="InterPro" id="IPR011050">
    <property type="entry name" value="Pectin_lyase_fold/virulence"/>
</dbReference>
<proteinExistence type="predicted"/>
<dbReference type="InterPro" id="IPR008638">
    <property type="entry name" value="FhaB/CdiA-like_TPS"/>
</dbReference>
<sequence length="902" mass="89032">MRYTSALACIGGLSVALLASPSQGGPAGGVVTRGAATITTTTNGATIQQTSQRVVIDWSSFNVASGETVTFTQPNAGAIAFNRTPLGSAINIAGALNANGGVWLFSPSGLLIGSGARINVGSLVASTAALDLDAAMSANRLSLLPGAPSGSGSLNVQTGGQINATNGFVLLQAETLNQGGQVQASGAISYQAAEGALIDFTASDVGTALNASGAADANGRGKPNLNHTGLSKAGGHIEIVAPSGQNAPNFAGIINLSGVIEAAGVQPGGVKGVVILAGRDTARSASNFNGSTMALDSSKATITAKSGDIYISGEALTLGATTGGRDTYLASYGGVSLMGPLEVSGSLLAQSRTAAVTVAADISTGASLLLQGASIRLTSGALVRGAKSEPNGIIGLSAAGSVDTSAGKLVGGTGDGQSGDILISAGAPVAGLLAGRGGDLTTGEIAGRSIGLQASKVGANGGAIQVRGSLRTGQELDIDAAGLLTIGPNATVSSAKAGAASAWPVWSADDAAIALTAADLVLQGKVSTGGDVLIVAKPPNGDVSLGGLGSPNHTGFELTNAELQSVVGRNIAIEGGAANLGATVRIGDLSLSSDKLSALWVGTGGAGQILVSGRIAPTVRPVSVNLGFIETPISGKAADYAPERIVVTGALGTANAKLGSVRMLASRDILLGDDRFIAGAAASNDFDPGSVPVTASDVGRLWLVADQWQFAARGRVLQQNTSGSGGFGGVEFGEPSGAAPLVVHPADLSAVKIGATNSWSLGELNPTRIALSGVVRSPEGTPWSSTGSSYAAAIGVQVPLSEAYRMNGCALGCRDGAPPLVVTSTVARPTSDSNSETAGQSDAVGQGEAAAEASTASAQGKPKTIFPIRTRGADRTIRLGPDQVTSGGNRDLWIGYQTEVRP</sequence>
<feature type="chain" id="PRO_5002606058" evidence="2">
    <location>
        <begin position="20"/>
        <end position="902"/>
    </location>
</feature>
<dbReference type="RefSeq" id="YP_002516011.1">
    <property type="nucleotide sequence ID" value="NC_011916.1"/>
</dbReference>
<dbReference type="SMART" id="SM00912">
    <property type="entry name" value="Haemagg_act"/>
    <property type="match status" value="1"/>
</dbReference>
<dbReference type="PATRIC" id="fig|565050.3.peg.631"/>
<dbReference type="InterPro" id="IPR050909">
    <property type="entry name" value="Bact_Autotransporter_VF"/>
</dbReference>
<dbReference type="AlphaFoldDB" id="A0A0H3C483"/>
<dbReference type="Gene3D" id="2.160.20.10">
    <property type="entry name" value="Single-stranded right-handed beta-helix, Pectin lyase-like"/>
    <property type="match status" value="1"/>
</dbReference>
<dbReference type="HOGENOM" id="CLU_321247_0_0_5"/>
<keyword evidence="5" id="KW-1185">Reference proteome</keyword>
<dbReference type="SMR" id="A0A0H3C483"/>
<name>A0A0H3C483_CAUVN</name>
<dbReference type="PANTHER" id="PTHR12338:SF5">
    <property type="entry name" value="ANTIGEN 43-RELATED"/>
    <property type="match status" value="1"/>
</dbReference>
<dbReference type="RefSeq" id="WP_010918489.1">
    <property type="nucleotide sequence ID" value="NC_011916.1"/>
</dbReference>
<dbReference type="InterPro" id="IPR012334">
    <property type="entry name" value="Pectin_lyas_fold"/>
</dbReference>